<keyword evidence="8" id="KW-0865">Zymogen</keyword>
<dbReference type="SMART" id="SM00944">
    <property type="entry name" value="Pro-kuma_activ"/>
    <property type="match status" value="1"/>
</dbReference>
<evidence type="ECO:0000256" key="7">
    <source>
        <dbReference type="ARBA" id="ARBA00022837"/>
    </source>
</evidence>
<feature type="domain" description="Peptidase S53" evidence="11">
    <location>
        <begin position="149"/>
        <end position="480"/>
    </location>
</feature>
<evidence type="ECO:0000313" key="13">
    <source>
        <dbReference type="Proteomes" id="UP000054337"/>
    </source>
</evidence>
<dbReference type="AlphaFoldDB" id="W7E2F7"/>
<dbReference type="GO" id="GO:0006508">
    <property type="term" value="P:proteolysis"/>
    <property type="evidence" value="ECO:0007669"/>
    <property type="project" value="UniProtKB-KW"/>
</dbReference>
<comment type="subcellular location">
    <subcellularLocation>
        <location evidence="2">Secreted</location>
        <location evidence="2">Extracellular space</location>
    </subcellularLocation>
</comment>
<evidence type="ECO:0000256" key="1">
    <source>
        <dbReference type="ARBA" id="ARBA00001913"/>
    </source>
</evidence>
<keyword evidence="5" id="KW-0378">Hydrolase</keyword>
<dbReference type="PANTHER" id="PTHR14218:SF19">
    <property type="entry name" value="SERINE PROTEASE AORO, PUTATIVE (AFU_ORTHOLOGUE AFUA_6G10250)-RELATED"/>
    <property type="match status" value="1"/>
</dbReference>
<evidence type="ECO:0000256" key="10">
    <source>
        <dbReference type="SAM" id="SignalP"/>
    </source>
</evidence>
<dbReference type="GO" id="GO:0004252">
    <property type="term" value="F:serine-type endopeptidase activity"/>
    <property type="evidence" value="ECO:0007669"/>
    <property type="project" value="InterPro"/>
</dbReference>
<gene>
    <name evidence="12" type="ORF">COCVIDRAFT_39894</name>
</gene>
<dbReference type="InterPro" id="IPR015366">
    <property type="entry name" value="S53_propep"/>
</dbReference>
<name>W7E2F7_BIPV3</name>
<dbReference type="Proteomes" id="UP000054337">
    <property type="component" value="Unassembled WGS sequence"/>
</dbReference>
<evidence type="ECO:0000256" key="6">
    <source>
        <dbReference type="ARBA" id="ARBA00022825"/>
    </source>
</evidence>
<keyword evidence="6" id="KW-0720">Serine protease</keyword>
<dbReference type="HOGENOM" id="CLU_013783_4_0_1"/>
<keyword evidence="7" id="KW-0106">Calcium</keyword>
<feature type="chain" id="PRO_5004890889" description="Peptidase S53 domain-containing protein" evidence="10">
    <location>
        <begin position="21"/>
        <end position="480"/>
    </location>
</feature>
<dbReference type="GeneID" id="26256772"/>
<sequence length="480" mass="52446">MRLLGYALFSLSSFVGTTLSTRNTVHEKRDTVSSVWEKHSAATGNMILPVRIGLKQQNLENAERFLQDISDPDSPNYAANTFAPHQEATETTLGWLCDLGIASERMKQSVGRNWWEFSATIAELEKLLETRYFNYQHKKSDNLTHCATLMTINCLRALYGFPAGKFSSPENELGIPERTENLSFVDLDEFFAKYSPPRIPTGTVPEIAQVNEDKTGNGNGDTGPSLFEAEMDVQTAYSIIWLQQIRVYQVHSPESVDAIGPFNVFLDALEGSYCTYLGANETGMLQCGGVPLSNVISLSFGQVEGDGPKSYQERQCHEWMNLALQGVSVLIVSGDSGVANMVDGNNECLDANGKSDGNGNGKRFSPGFPSNCPYVTVVGATTLRDGTISSGEMVVKDIYSPKYDSSVFNSSGRAYTDVSAIGLHIPVVYGNHPEMFNDVTVGSNPGCSTEGFVTSPGWDPVTGLGTLRYEKMREVFLSLP</sequence>
<dbReference type="GO" id="GO:0008240">
    <property type="term" value="F:tripeptidyl-peptidase activity"/>
    <property type="evidence" value="ECO:0007669"/>
    <property type="project" value="TreeGrafter"/>
</dbReference>
<dbReference type="CDD" id="cd11377">
    <property type="entry name" value="Pro-peptidase_S53"/>
    <property type="match status" value="1"/>
</dbReference>
<comment type="cofactor">
    <cofactor evidence="1">
        <name>Ca(2+)</name>
        <dbReference type="ChEBI" id="CHEBI:29108"/>
    </cofactor>
</comment>
<evidence type="ECO:0000259" key="11">
    <source>
        <dbReference type="PROSITE" id="PS51695"/>
    </source>
</evidence>
<evidence type="ECO:0000313" key="12">
    <source>
        <dbReference type="EMBL" id="EUN24533.1"/>
    </source>
</evidence>
<evidence type="ECO:0000256" key="4">
    <source>
        <dbReference type="ARBA" id="ARBA00022723"/>
    </source>
</evidence>
<comment type="caution">
    <text evidence="9">Lacks conserved residue(s) required for the propagation of feature annotation.</text>
</comment>
<dbReference type="SUPFAM" id="SSF54897">
    <property type="entry name" value="Protease propeptides/inhibitors"/>
    <property type="match status" value="1"/>
</dbReference>
<protein>
    <recommendedName>
        <fullName evidence="11">Peptidase S53 domain-containing protein</fullName>
    </recommendedName>
</protein>
<evidence type="ECO:0000256" key="2">
    <source>
        <dbReference type="ARBA" id="ARBA00004239"/>
    </source>
</evidence>
<accession>W7E2F7</accession>
<evidence type="ECO:0000256" key="9">
    <source>
        <dbReference type="PROSITE-ProRule" id="PRU01032"/>
    </source>
</evidence>
<dbReference type="RefSeq" id="XP_014554118.1">
    <property type="nucleotide sequence ID" value="XM_014698632.1"/>
</dbReference>
<dbReference type="InterPro" id="IPR030400">
    <property type="entry name" value="Sedolisin_dom"/>
</dbReference>
<dbReference type="InterPro" id="IPR036852">
    <property type="entry name" value="Peptidase_S8/S53_dom_sf"/>
</dbReference>
<dbReference type="GO" id="GO:0005576">
    <property type="term" value="C:extracellular region"/>
    <property type="evidence" value="ECO:0007669"/>
    <property type="project" value="UniProtKB-SubCell"/>
</dbReference>
<proteinExistence type="predicted"/>
<organism evidence="12 13">
    <name type="scientific">Bipolaris victoriae (strain FI3)</name>
    <name type="common">Victoria blight of oats agent</name>
    <name type="synonym">Cochliobolus victoriae</name>
    <dbReference type="NCBI Taxonomy" id="930091"/>
    <lineage>
        <taxon>Eukaryota</taxon>
        <taxon>Fungi</taxon>
        <taxon>Dikarya</taxon>
        <taxon>Ascomycota</taxon>
        <taxon>Pezizomycotina</taxon>
        <taxon>Dothideomycetes</taxon>
        <taxon>Pleosporomycetidae</taxon>
        <taxon>Pleosporales</taxon>
        <taxon>Pleosporineae</taxon>
        <taxon>Pleosporaceae</taxon>
        <taxon>Bipolaris</taxon>
    </lineage>
</organism>
<dbReference type="OrthoDB" id="409122at2759"/>
<feature type="signal peptide" evidence="10">
    <location>
        <begin position="1"/>
        <end position="20"/>
    </location>
</feature>
<dbReference type="InterPro" id="IPR050819">
    <property type="entry name" value="Tripeptidyl-peptidase_I"/>
</dbReference>
<dbReference type="PANTHER" id="PTHR14218">
    <property type="entry name" value="PROTEASE S8 TRIPEPTIDYL PEPTIDASE I CLN2"/>
    <property type="match status" value="1"/>
</dbReference>
<keyword evidence="3" id="KW-0645">Protease</keyword>
<keyword evidence="4" id="KW-0479">Metal-binding</keyword>
<evidence type="ECO:0000256" key="3">
    <source>
        <dbReference type="ARBA" id="ARBA00022670"/>
    </source>
</evidence>
<reference evidence="12 13" key="1">
    <citation type="journal article" date="2013" name="PLoS Genet.">
        <title>Comparative genome structure, secondary metabolite, and effector coding capacity across Cochliobolus pathogens.</title>
        <authorList>
            <person name="Condon B.J."/>
            <person name="Leng Y."/>
            <person name="Wu D."/>
            <person name="Bushley K.E."/>
            <person name="Ohm R.A."/>
            <person name="Otillar R."/>
            <person name="Martin J."/>
            <person name="Schackwitz W."/>
            <person name="Grimwood J."/>
            <person name="MohdZainudin N."/>
            <person name="Xue C."/>
            <person name="Wang R."/>
            <person name="Manning V.A."/>
            <person name="Dhillon B."/>
            <person name="Tu Z.J."/>
            <person name="Steffenson B.J."/>
            <person name="Salamov A."/>
            <person name="Sun H."/>
            <person name="Lowry S."/>
            <person name="LaButti K."/>
            <person name="Han J."/>
            <person name="Copeland A."/>
            <person name="Lindquist E."/>
            <person name="Barry K."/>
            <person name="Schmutz J."/>
            <person name="Baker S.E."/>
            <person name="Ciuffetti L.M."/>
            <person name="Grigoriev I.V."/>
            <person name="Zhong S."/>
            <person name="Turgeon B.G."/>
        </authorList>
    </citation>
    <scope>NUCLEOTIDE SEQUENCE [LARGE SCALE GENOMIC DNA]</scope>
    <source>
        <strain evidence="12 13">FI3</strain>
    </source>
</reference>
<dbReference type="GO" id="GO:0046872">
    <property type="term" value="F:metal ion binding"/>
    <property type="evidence" value="ECO:0007669"/>
    <property type="project" value="UniProtKB-KW"/>
</dbReference>
<evidence type="ECO:0000256" key="5">
    <source>
        <dbReference type="ARBA" id="ARBA00022801"/>
    </source>
</evidence>
<dbReference type="CDD" id="cd04056">
    <property type="entry name" value="Peptidases_S53"/>
    <property type="match status" value="1"/>
</dbReference>
<evidence type="ECO:0000256" key="8">
    <source>
        <dbReference type="ARBA" id="ARBA00023145"/>
    </source>
</evidence>
<dbReference type="EMBL" id="KI968765">
    <property type="protein sequence ID" value="EUN24533.1"/>
    <property type="molecule type" value="Genomic_DNA"/>
</dbReference>
<dbReference type="SUPFAM" id="SSF52743">
    <property type="entry name" value="Subtilisin-like"/>
    <property type="match status" value="1"/>
</dbReference>
<dbReference type="Pfam" id="PF09286">
    <property type="entry name" value="Pro-kuma_activ"/>
    <property type="match status" value="1"/>
</dbReference>
<dbReference type="PROSITE" id="PS51695">
    <property type="entry name" value="SEDOLISIN"/>
    <property type="match status" value="1"/>
</dbReference>
<keyword evidence="13" id="KW-1185">Reference proteome</keyword>
<dbReference type="Gene3D" id="3.40.50.200">
    <property type="entry name" value="Peptidase S8/S53 domain"/>
    <property type="match status" value="2"/>
</dbReference>
<keyword evidence="10" id="KW-0732">Signal</keyword>